<organism evidence="3">
    <name type="scientific">Onchocerca flexuosa</name>
    <dbReference type="NCBI Taxonomy" id="387005"/>
    <lineage>
        <taxon>Eukaryota</taxon>
        <taxon>Metazoa</taxon>
        <taxon>Ecdysozoa</taxon>
        <taxon>Nematoda</taxon>
        <taxon>Chromadorea</taxon>
        <taxon>Rhabditida</taxon>
        <taxon>Spirurina</taxon>
        <taxon>Spiruromorpha</taxon>
        <taxon>Filarioidea</taxon>
        <taxon>Onchocercidae</taxon>
        <taxon>Onchocerca</taxon>
    </lineage>
</organism>
<dbReference type="EMBL" id="UZAJ01016775">
    <property type="protein sequence ID" value="VDO77232.1"/>
    <property type="molecule type" value="Genomic_DNA"/>
</dbReference>
<accession>A0A183HVN0</accession>
<sequence length="67" mass="7763">RDVFTVRSLIIAPYTQKETSHSQPQEGKKTIQHYCTAQPGTAHTETTNETLLLCKQIKIFFKNEKKR</sequence>
<evidence type="ECO:0000313" key="1">
    <source>
        <dbReference type="EMBL" id="VDO77232.1"/>
    </source>
</evidence>
<gene>
    <name evidence="1" type="ORF">OFLC_LOCUS11543</name>
</gene>
<keyword evidence="2" id="KW-1185">Reference proteome</keyword>
<reference evidence="1 2" key="2">
    <citation type="submission" date="2018-11" db="EMBL/GenBank/DDBJ databases">
        <authorList>
            <consortium name="Pathogen Informatics"/>
        </authorList>
    </citation>
    <scope>NUCLEOTIDE SEQUENCE [LARGE SCALE GENOMIC DNA]</scope>
</reference>
<dbReference type="AlphaFoldDB" id="A0A183HVN0"/>
<name>A0A183HVN0_9BILA</name>
<evidence type="ECO:0000313" key="2">
    <source>
        <dbReference type="Proteomes" id="UP000267606"/>
    </source>
</evidence>
<dbReference type="WBParaSite" id="OFLC_0001154201-mRNA-1">
    <property type="protein sequence ID" value="OFLC_0001154201-mRNA-1"/>
    <property type="gene ID" value="OFLC_0001154201"/>
</dbReference>
<reference evidence="3" key="1">
    <citation type="submission" date="2016-06" db="UniProtKB">
        <authorList>
            <consortium name="WormBaseParasite"/>
        </authorList>
    </citation>
    <scope>IDENTIFICATION</scope>
</reference>
<protein>
    <submittedName>
        <fullName evidence="3">Ovule protein</fullName>
    </submittedName>
</protein>
<dbReference type="Proteomes" id="UP000267606">
    <property type="component" value="Unassembled WGS sequence"/>
</dbReference>
<evidence type="ECO:0000313" key="3">
    <source>
        <dbReference type="WBParaSite" id="OFLC_0001154201-mRNA-1"/>
    </source>
</evidence>
<proteinExistence type="predicted"/>